<dbReference type="Proteomes" id="UP000016933">
    <property type="component" value="Unassembled WGS sequence"/>
</dbReference>
<evidence type="ECO:0000313" key="2">
    <source>
        <dbReference type="EMBL" id="EME44760.1"/>
    </source>
</evidence>
<dbReference type="HOGENOM" id="CLU_1555221_0_0_1"/>
<dbReference type="AlphaFoldDB" id="N1PQX5"/>
<feature type="compositionally biased region" description="Basic residues" evidence="1">
    <location>
        <begin position="1"/>
        <end position="15"/>
    </location>
</feature>
<protein>
    <submittedName>
        <fullName evidence="2">Uncharacterized protein</fullName>
    </submittedName>
</protein>
<evidence type="ECO:0000256" key="1">
    <source>
        <dbReference type="SAM" id="MobiDB-lite"/>
    </source>
</evidence>
<proteinExistence type="predicted"/>
<reference evidence="3" key="1">
    <citation type="journal article" date="2012" name="PLoS Genet.">
        <title>The genomes of the fungal plant pathogens Cladosporium fulvum and Dothistroma septosporum reveal adaptation to different hosts and lifestyles but also signatures of common ancestry.</title>
        <authorList>
            <person name="de Wit P.J.G.M."/>
            <person name="van der Burgt A."/>
            <person name="Oekmen B."/>
            <person name="Stergiopoulos I."/>
            <person name="Abd-Elsalam K.A."/>
            <person name="Aerts A.L."/>
            <person name="Bahkali A.H."/>
            <person name="Beenen H.G."/>
            <person name="Chettri P."/>
            <person name="Cox M.P."/>
            <person name="Datema E."/>
            <person name="de Vries R.P."/>
            <person name="Dhillon B."/>
            <person name="Ganley A.R."/>
            <person name="Griffiths S.A."/>
            <person name="Guo Y."/>
            <person name="Hamelin R.C."/>
            <person name="Henrissat B."/>
            <person name="Kabir M.S."/>
            <person name="Jashni M.K."/>
            <person name="Kema G."/>
            <person name="Klaubauf S."/>
            <person name="Lapidus A."/>
            <person name="Levasseur A."/>
            <person name="Lindquist E."/>
            <person name="Mehrabi R."/>
            <person name="Ohm R.A."/>
            <person name="Owen T.J."/>
            <person name="Salamov A."/>
            <person name="Schwelm A."/>
            <person name="Schijlen E."/>
            <person name="Sun H."/>
            <person name="van den Burg H.A."/>
            <person name="van Ham R.C.H.J."/>
            <person name="Zhang S."/>
            <person name="Goodwin S.B."/>
            <person name="Grigoriev I.V."/>
            <person name="Collemare J."/>
            <person name="Bradshaw R.E."/>
        </authorList>
    </citation>
    <scope>NUCLEOTIDE SEQUENCE [LARGE SCALE GENOMIC DNA]</scope>
    <source>
        <strain evidence="3">NZE10 / CBS 128990</strain>
    </source>
</reference>
<keyword evidence="3" id="KW-1185">Reference proteome</keyword>
<reference evidence="2 3" key="2">
    <citation type="journal article" date="2012" name="PLoS Pathog.">
        <title>Diverse lifestyles and strategies of plant pathogenesis encoded in the genomes of eighteen Dothideomycetes fungi.</title>
        <authorList>
            <person name="Ohm R.A."/>
            <person name="Feau N."/>
            <person name="Henrissat B."/>
            <person name="Schoch C.L."/>
            <person name="Horwitz B.A."/>
            <person name="Barry K.W."/>
            <person name="Condon B.J."/>
            <person name="Copeland A.C."/>
            <person name="Dhillon B."/>
            <person name="Glaser F."/>
            <person name="Hesse C.N."/>
            <person name="Kosti I."/>
            <person name="LaButti K."/>
            <person name="Lindquist E.A."/>
            <person name="Lucas S."/>
            <person name="Salamov A.A."/>
            <person name="Bradshaw R.E."/>
            <person name="Ciuffetti L."/>
            <person name="Hamelin R.C."/>
            <person name="Kema G.H.J."/>
            <person name="Lawrence C."/>
            <person name="Scott J.A."/>
            <person name="Spatafora J.W."/>
            <person name="Turgeon B.G."/>
            <person name="de Wit P.J.G.M."/>
            <person name="Zhong S."/>
            <person name="Goodwin S.B."/>
            <person name="Grigoriev I.V."/>
        </authorList>
    </citation>
    <scope>NUCLEOTIDE SEQUENCE [LARGE SCALE GENOMIC DNA]</scope>
    <source>
        <strain evidence="3">NZE10 / CBS 128990</strain>
    </source>
</reference>
<gene>
    <name evidence="2" type="ORF">DOTSEDRAFT_72269</name>
</gene>
<organism evidence="2 3">
    <name type="scientific">Dothistroma septosporum (strain NZE10 / CBS 128990)</name>
    <name type="common">Red band needle blight fungus</name>
    <name type="synonym">Mycosphaerella pini</name>
    <dbReference type="NCBI Taxonomy" id="675120"/>
    <lineage>
        <taxon>Eukaryota</taxon>
        <taxon>Fungi</taxon>
        <taxon>Dikarya</taxon>
        <taxon>Ascomycota</taxon>
        <taxon>Pezizomycotina</taxon>
        <taxon>Dothideomycetes</taxon>
        <taxon>Dothideomycetidae</taxon>
        <taxon>Mycosphaerellales</taxon>
        <taxon>Mycosphaerellaceae</taxon>
        <taxon>Dothistroma</taxon>
    </lineage>
</organism>
<evidence type="ECO:0000313" key="3">
    <source>
        <dbReference type="Proteomes" id="UP000016933"/>
    </source>
</evidence>
<dbReference type="EMBL" id="KB446539">
    <property type="protein sequence ID" value="EME44760.1"/>
    <property type="molecule type" value="Genomic_DNA"/>
</dbReference>
<name>N1PQX5_DOTSN</name>
<feature type="compositionally biased region" description="Polar residues" evidence="1">
    <location>
        <begin position="22"/>
        <end position="33"/>
    </location>
</feature>
<accession>N1PQX5</accession>
<sequence>MRKKMTSHFPPKPRKSAADPANSRSPENDTLQPPKTKKSLETKRKATLPQEYKVADGLKFCGGGRDSGRRQKAPTQVPDPESLAPAINRKVTSTASERSSEERRGIWTVSRLERRFSRLLSSSTRFGVFESRESRGRLQRTMIRMGPMDSIPIWRVLRLRRMSLRMAQRGDS</sequence>
<feature type="region of interest" description="Disordered" evidence="1">
    <location>
        <begin position="1"/>
        <end position="104"/>
    </location>
</feature>